<keyword evidence="3" id="KW-0853">WD repeat</keyword>
<dbReference type="OrthoDB" id="64353at2759"/>
<feature type="coiled-coil region" evidence="10">
    <location>
        <begin position="1680"/>
        <end position="1714"/>
    </location>
</feature>
<dbReference type="GO" id="GO:0005930">
    <property type="term" value="C:axoneme"/>
    <property type="evidence" value="ECO:0007669"/>
    <property type="project" value="UniProtKB-SubCell"/>
</dbReference>
<sequence>MEFYGEFTLAKSRGISQNIKPTYITPTIFCYSSGNCLNFVERKKRKQSFSYYSDSEELPFQYEYQEINQKVTINYVTAIASYPRASIFAFSEFNNDKIHIYNFPSLSIQSTIILNPKVNVKALTFSDDGKFLAILTDFPNYTVQVWKWKKEKLLCNYEIDKKVDYISFNPLNRNQLCVSGNGNIYFMEIIETLKNQYMSCITGESVTQNVSSSVAEHIITMTKINNMDSNLFLNSIDENTTELNPIYIKLMPDKHTWTPDNLIMANSLDGDYLYKYDIITGQCKIVLSAVYLGGVLLNNEYTDNKHFVDLINDELINGYITDNGISKNQYIENYIDAHNIYSFILTSQNILIGGKDGSIKWINLENQSIIEKTVYISDSNIKDLIISPNYDEILVYTEKKKLYSYDLINHKKTMIIDDYSLHITSMDSYSLDNIAVTCSSEGSLYFWNCDTYSLMAKYNVNNTKFTEVKCSPISDIIAVGSENGVIRIYDAENVKYSVDSEWNTQLFNKYKDFKAKQNLTNNENGKVISNDNSEEYEDTDVNNMNHKELFLVVRNKISDFPIKQLSFEPNGNLLAIGVQEECIYLMNSCSEFTILGYLNYKGSIVDMLWESDIVLEGEESEIEFKEDPNIKILYVLVINPDGKSSSIYKYVINTSLLPVSYNEKLSDECVNYNIFKLNDVVSGFSQMPKEYSEGKEMFNLVSIDKSIKQYILPKAEAIVDEGDPTETEFIGYMNEVNSNHYKSGIKLQAINNNEWLLSYSLDGYVNMYMNMDLKENMKFIAALSSKGGLRKCHIRFDCKKIITLGYDNILRFWEWRLTGNGEKRLTEFNSELQSIINFKSTLGDNIRKVVNSLKKKPVFQLDYPDSNDEKIYLYSQEKQKNEKDTLNKNITEFQTRIKNKIEELRSKYISLVKYNNQLNDLEKLDPMEFTIDFDEKDRLQSELEKEVKEYRKKLEKKNLKMQIIKERIKNECLDSMSVIGKTIKSFKEDKLTGKKIKVINYPLRKKNEKEQKTTEKIIKMRENQLKIEPLIDKIYDNKYKIDSFIENSNEETNNQPVPTTAPTAKDTNNTGGKAKTTNNSGEKTKASNANNDTNTTDNPESNIIKLKSNYEELLYNPFDLVTNERKRIQIFILEEIIIDIKEQFNKKFDENVKLKNDIISKIEEKNERIQSIKEELEIEEEIFQPTLDNDEIPDSCLKLDESEIKAEKYLTEEEKKKLEEKRLIEEQRLKEKLEDNWQERALSEMMDGVLIDKNDNDKKLQIEKPECMNKPKEELTEDEIKQIKEYEKKVEAFMEEQEKYKKVLETELKKHQGFITDIITNYDDELNNLFRLKLTTDQLIFQNELKIIKLYQGILFWEKIEYQNATLKKHMEDLTKEKIKFSSEIPEIKKDLEKYKEDYEQIVHKDKEIEKAFRKEFHQYEYYYETLYKIFKKREKNNINDNNDKINNSLNPFKDHELKCDADNNEKVNYAIVDEEIPEGLEIEIWNKVLEMRSKKIESENEVQMMQKKLTKMQTLAQNYIKESESYKQRLEDGNKRIPEIEEYIFQGIYNLECLFQLKQGQVEYPQSLVVTDYSDAVLINRNIIEQLNKIILNLGNSKIEALKEMKEYRKGISALEWENKVLDFQADDLILKTKHIQLLRVTKHIQDYIRVGGEENFPAEIQAIERRGEYTEKAFLHKIENIKKTIEKIDDEIQVKLQENVKLDKKIKLLEEAVIERKKINDIEMNHFNYSYKCNDKKQKEIIERKRLTELARLQAKDISILRDEVEKLKLKTFPAFQSAD</sequence>
<evidence type="ECO:0000256" key="3">
    <source>
        <dbReference type="ARBA" id="ARBA00022574"/>
    </source>
</evidence>
<feature type="coiled-coil region" evidence="10">
    <location>
        <begin position="1276"/>
        <end position="1303"/>
    </location>
</feature>
<dbReference type="Gene3D" id="2.130.10.10">
    <property type="entry name" value="YVTN repeat-like/Quinoprotein amine dehydrogenase"/>
    <property type="match status" value="2"/>
</dbReference>
<evidence type="ECO:0000256" key="9">
    <source>
        <dbReference type="ARBA" id="ARBA00023662"/>
    </source>
</evidence>
<dbReference type="PANTHER" id="PTHR14885:SF1">
    <property type="entry name" value="CILIA- AND FLAGELLA-ASSOCIATED PROTEIN 43"/>
    <property type="match status" value="1"/>
</dbReference>
<dbReference type="InterPro" id="IPR001736">
    <property type="entry name" value="PLipase_D/transphosphatidylase"/>
</dbReference>
<keyword evidence="4" id="KW-0677">Repeat</keyword>
<feature type="coiled-coil region" evidence="10">
    <location>
        <begin position="876"/>
        <end position="903"/>
    </location>
</feature>
<dbReference type="EMBL" id="MCOG01000174">
    <property type="protein sequence ID" value="ORY30430.1"/>
    <property type="molecule type" value="Genomic_DNA"/>
</dbReference>
<keyword evidence="6" id="KW-0206">Cytoskeleton</keyword>
<accession>A0A1Y2B7B0</accession>
<keyword evidence="2" id="KW-0963">Cytoplasm</keyword>
<dbReference type="Pfam" id="PF25828">
    <property type="entry name" value="CC_Cfap43"/>
    <property type="match status" value="1"/>
</dbReference>
<evidence type="ECO:0000256" key="5">
    <source>
        <dbReference type="ARBA" id="ARBA00023054"/>
    </source>
</evidence>
<dbReference type="SUPFAM" id="SSF50978">
    <property type="entry name" value="WD40 repeat-like"/>
    <property type="match status" value="1"/>
</dbReference>
<keyword evidence="5 10" id="KW-0175">Coiled coil</keyword>
<dbReference type="PROSITE" id="PS50035">
    <property type="entry name" value="PLD"/>
    <property type="match status" value="1"/>
</dbReference>
<evidence type="ECO:0000256" key="11">
    <source>
        <dbReference type="SAM" id="MobiDB-lite"/>
    </source>
</evidence>
<comment type="subcellular location">
    <subcellularLocation>
        <location evidence="1">Cytoplasm</location>
        <location evidence="1">Cytoskeleton</location>
        <location evidence="1">Cilium axoneme</location>
    </subcellularLocation>
</comment>
<evidence type="ECO:0000256" key="8">
    <source>
        <dbReference type="ARBA" id="ARBA00023605"/>
    </source>
</evidence>
<evidence type="ECO:0000256" key="7">
    <source>
        <dbReference type="ARBA" id="ARBA00023273"/>
    </source>
</evidence>
<dbReference type="InterPro" id="IPR036322">
    <property type="entry name" value="WD40_repeat_dom_sf"/>
</dbReference>
<dbReference type="GO" id="GO:0060271">
    <property type="term" value="P:cilium assembly"/>
    <property type="evidence" value="ECO:0007669"/>
    <property type="project" value="TreeGrafter"/>
</dbReference>
<reference evidence="13 14" key="1">
    <citation type="submission" date="2016-08" db="EMBL/GenBank/DDBJ databases">
        <title>A Parts List for Fungal Cellulosomes Revealed by Comparative Genomics.</title>
        <authorList>
            <consortium name="DOE Joint Genome Institute"/>
            <person name="Haitjema C.H."/>
            <person name="Gilmore S.P."/>
            <person name="Henske J.K."/>
            <person name="Solomon K.V."/>
            <person name="De Groot R."/>
            <person name="Kuo A."/>
            <person name="Mondo S.J."/>
            <person name="Salamov A.A."/>
            <person name="Labutti K."/>
            <person name="Zhao Z."/>
            <person name="Chiniquy J."/>
            <person name="Barry K."/>
            <person name="Brewer H.M."/>
            <person name="Purvine S.O."/>
            <person name="Wright A.T."/>
            <person name="Boxma B."/>
            <person name="Van Alen T."/>
            <person name="Hackstein J.H."/>
            <person name="Baker S.E."/>
            <person name="Grigoriev I.V."/>
            <person name="O'Malley M.A."/>
        </authorList>
    </citation>
    <scope>NUCLEOTIDE SEQUENCE [LARGE SCALE GENOMIC DNA]</scope>
    <source>
        <strain evidence="13 14">G1</strain>
    </source>
</reference>
<evidence type="ECO:0000313" key="14">
    <source>
        <dbReference type="Proteomes" id="UP000193920"/>
    </source>
</evidence>
<feature type="compositionally biased region" description="Low complexity" evidence="11">
    <location>
        <begin position="1086"/>
        <end position="1098"/>
    </location>
</feature>
<evidence type="ECO:0000256" key="6">
    <source>
        <dbReference type="ARBA" id="ARBA00023212"/>
    </source>
</evidence>
<feature type="coiled-coil region" evidence="10">
    <location>
        <begin position="933"/>
        <end position="971"/>
    </location>
</feature>
<dbReference type="PANTHER" id="PTHR14885">
    <property type="entry name" value="CILIA- AND FLAGELLA-ASSOCIATED PROTEIN 43-RELATED"/>
    <property type="match status" value="1"/>
</dbReference>
<evidence type="ECO:0000256" key="2">
    <source>
        <dbReference type="ARBA" id="ARBA00022490"/>
    </source>
</evidence>
<evidence type="ECO:0000256" key="4">
    <source>
        <dbReference type="ARBA" id="ARBA00022737"/>
    </source>
</evidence>
<protein>
    <recommendedName>
        <fullName evidence="9">Cilia- and flagella-associated protein 43</fullName>
    </recommendedName>
</protein>
<evidence type="ECO:0000256" key="1">
    <source>
        <dbReference type="ARBA" id="ARBA00004430"/>
    </source>
</evidence>
<keyword evidence="14" id="KW-1185">Reference proteome</keyword>
<feature type="compositionally biased region" description="Polar residues" evidence="11">
    <location>
        <begin position="1046"/>
        <end position="1066"/>
    </location>
</feature>
<proteinExistence type="inferred from homology"/>
<feature type="coiled-coil region" evidence="10">
    <location>
        <begin position="1155"/>
        <end position="1236"/>
    </location>
</feature>
<dbReference type="GO" id="GO:0003824">
    <property type="term" value="F:catalytic activity"/>
    <property type="evidence" value="ECO:0007669"/>
    <property type="project" value="InterPro"/>
</dbReference>
<feature type="domain" description="PLD phosphodiesterase" evidence="12">
    <location>
        <begin position="405"/>
        <end position="427"/>
    </location>
</feature>
<dbReference type="InterPro" id="IPR001680">
    <property type="entry name" value="WD40_rpt"/>
</dbReference>
<feature type="compositionally biased region" description="Low complexity" evidence="11">
    <location>
        <begin position="1067"/>
        <end position="1079"/>
    </location>
</feature>
<dbReference type="SUPFAM" id="SSF50998">
    <property type="entry name" value="Quinoprotein alcohol dehydrogenase-like"/>
    <property type="match status" value="1"/>
</dbReference>
<dbReference type="InterPro" id="IPR015943">
    <property type="entry name" value="WD40/YVTN_repeat-like_dom_sf"/>
</dbReference>
<keyword evidence="7" id="KW-0966">Cell projection</keyword>
<comment type="caution">
    <text evidence="13">The sequence shown here is derived from an EMBL/GenBank/DDBJ whole genome shotgun (WGS) entry which is preliminary data.</text>
</comment>
<evidence type="ECO:0000313" key="13">
    <source>
        <dbReference type="EMBL" id="ORY30430.1"/>
    </source>
</evidence>
<evidence type="ECO:0000256" key="10">
    <source>
        <dbReference type="SAM" id="Coils"/>
    </source>
</evidence>
<feature type="region of interest" description="Disordered" evidence="11">
    <location>
        <begin position="1046"/>
        <end position="1100"/>
    </location>
</feature>
<name>A0A1Y2B7B0_9FUNG</name>
<comment type="similarity">
    <text evidence="8">Belongs to the CFAP43 family.</text>
</comment>
<organism evidence="13 14">
    <name type="scientific">Neocallimastix californiae</name>
    <dbReference type="NCBI Taxonomy" id="1754190"/>
    <lineage>
        <taxon>Eukaryota</taxon>
        <taxon>Fungi</taxon>
        <taxon>Fungi incertae sedis</taxon>
        <taxon>Chytridiomycota</taxon>
        <taxon>Chytridiomycota incertae sedis</taxon>
        <taxon>Neocallimastigomycetes</taxon>
        <taxon>Neocallimastigales</taxon>
        <taxon>Neocallimastigaceae</taxon>
        <taxon>Neocallimastix</taxon>
    </lineage>
</organism>
<gene>
    <name evidence="13" type="ORF">LY90DRAFT_705443</name>
</gene>
<dbReference type="Proteomes" id="UP000193920">
    <property type="component" value="Unassembled WGS sequence"/>
</dbReference>
<dbReference type="STRING" id="1754190.A0A1Y2B7B0"/>
<dbReference type="InterPro" id="IPR011047">
    <property type="entry name" value="Quinoprotein_ADH-like_sf"/>
</dbReference>
<dbReference type="SMART" id="SM00320">
    <property type="entry name" value="WD40"/>
    <property type="match status" value="4"/>
</dbReference>
<evidence type="ECO:0000259" key="12">
    <source>
        <dbReference type="PROSITE" id="PS50035"/>
    </source>
</evidence>